<proteinExistence type="predicted"/>
<keyword evidence="1" id="KW-1133">Transmembrane helix</keyword>
<dbReference type="AlphaFoldDB" id="A0A6L9TZG5"/>
<evidence type="ECO:0000256" key="1">
    <source>
        <dbReference type="SAM" id="Phobius"/>
    </source>
</evidence>
<evidence type="ECO:0000313" key="2">
    <source>
        <dbReference type="EMBL" id="NEI68811.1"/>
    </source>
</evidence>
<sequence>MTSDRRLPFFFAMAGIAVLSVGLAWWWIVFSEVIANNYISYGQAATCIGGNSDLCNLAQALCKTNHWLGITRYSSVIFWAGLATLSAGLVLGSSRRPV</sequence>
<feature type="transmembrane region" description="Helical" evidence="1">
    <location>
        <begin position="73"/>
        <end position="92"/>
    </location>
</feature>
<protein>
    <recommendedName>
        <fullName evidence="4">Vitamin K epoxide reductase family protein</fullName>
    </recommendedName>
</protein>
<organism evidence="2 3">
    <name type="scientific">Rhizobium lusitanum</name>
    <dbReference type="NCBI Taxonomy" id="293958"/>
    <lineage>
        <taxon>Bacteria</taxon>
        <taxon>Pseudomonadati</taxon>
        <taxon>Pseudomonadota</taxon>
        <taxon>Alphaproteobacteria</taxon>
        <taxon>Hyphomicrobiales</taxon>
        <taxon>Rhizobiaceae</taxon>
        <taxon>Rhizobium/Agrobacterium group</taxon>
        <taxon>Rhizobium</taxon>
    </lineage>
</organism>
<accession>A0A6L9TZG5</accession>
<keyword evidence="1" id="KW-0812">Transmembrane</keyword>
<dbReference type="RefSeq" id="WP_163985256.1">
    <property type="nucleotide sequence ID" value="NZ_WUEY01000002.1"/>
</dbReference>
<gene>
    <name evidence="2" type="ORF">GR212_04435</name>
</gene>
<keyword evidence="1" id="KW-0472">Membrane</keyword>
<name>A0A6L9TZG5_9HYPH</name>
<evidence type="ECO:0008006" key="4">
    <source>
        <dbReference type="Google" id="ProtNLM"/>
    </source>
</evidence>
<dbReference type="EMBL" id="WUEY01000002">
    <property type="protein sequence ID" value="NEI68811.1"/>
    <property type="molecule type" value="Genomic_DNA"/>
</dbReference>
<comment type="caution">
    <text evidence="2">The sequence shown here is derived from an EMBL/GenBank/DDBJ whole genome shotgun (WGS) entry which is preliminary data.</text>
</comment>
<evidence type="ECO:0000313" key="3">
    <source>
        <dbReference type="Proteomes" id="UP000483035"/>
    </source>
</evidence>
<feature type="transmembrane region" description="Helical" evidence="1">
    <location>
        <begin position="7"/>
        <end position="28"/>
    </location>
</feature>
<reference evidence="2 3" key="1">
    <citation type="submission" date="2019-12" db="EMBL/GenBank/DDBJ databases">
        <title>Rhizobium genotypes associated with high levels of biological nitrogen fixation by grain legumes in a temperate-maritime cropping system.</title>
        <authorList>
            <person name="Maluk M."/>
            <person name="Francesc Ferrando Molina F."/>
            <person name="Lopez Del Egido L."/>
            <person name="Lafos M."/>
            <person name="Langarica-Fuentes A."/>
            <person name="Gebre Yohannes G."/>
            <person name="Young M.W."/>
            <person name="Martin P."/>
            <person name="Gantlett R."/>
            <person name="Kenicer G."/>
            <person name="Hawes C."/>
            <person name="Begg G.S."/>
            <person name="Quilliam R.S."/>
            <person name="Squire G.R."/>
            <person name="Poole P.S."/>
            <person name="Young P.W."/>
            <person name="Iannetta P.M."/>
            <person name="James E.K."/>
        </authorList>
    </citation>
    <scope>NUCLEOTIDE SEQUENCE [LARGE SCALE GENOMIC DNA]</scope>
    <source>
        <strain evidence="2 3">JHI1118</strain>
    </source>
</reference>
<dbReference type="Proteomes" id="UP000483035">
    <property type="component" value="Unassembled WGS sequence"/>
</dbReference>